<dbReference type="AlphaFoldDB" id="A0A9X2HN48"/>
<protein>
    <submittedName>
        <fullName evidence="1">Uncharacterized protein</fullName>
    </submittedName>
</protein>
<evidence type="ECO:0000313" key="1">
    <source>
        <dbReference type="EMBL" id="MCP3730398.1"/>
    </source>
</evidence>
<reference evidence="1" key="1">
    <citation type="submission" date="2022-05" db="EMBL/GenBank/DDBJ databases">
        <title>Sphingomonas sp. strain MG17 Genome sequencing and assembly.</title>
        <authorList>
            <person name="Kim I."/>
        </authorList>
    </citation>
    <scope>NUCLEOTIDE SEQUENCE</scope>
    <source>
        <strain evidence="1">MG17</strain>
    </source>
</reference>
<gene>
    <name evidence="1" type="ORF">M9978_08145</name>
</gene>
<dbReference type="Proteomes" id="UP001139451">
    <property type="component" value="Unassembled WGS sequence"/>
</dbReference>
<organism evidence="1 2">
    <name type="scientific">Sphingomonas tagetis</name>
    <dbReference type="NCBI Taxonomy" id="2949092"/>
    <lineage>
        <taxon>Bacteria</taxon>
        <taxon>Pseudomonadati</taxon>
        <taxon>Pseudomonadota</taxon>
        <taxon>Alphaproteobacteria</taxon>
        <taxon>Sphingomonadales</taxon>
        <taxon>Sphingomonadaceae</taxon>
        <taxon>Sphingomonas</taxon>
    </lineage>
</organism>
<sequence>MSEPPKRRDAVHIATIPAGTTIMRTGPTTLIAVHPDKPPQTIDMVIGSVSDIEFPDTLPEA</sequence>
<dbReference type="RefSeq" id="WP_254292530.1">
    <property type="nucleotide sequence ID" value="NZ_JAMLDX010000005.1"/>
</dbReference>
<dbReference type="EMBL" id="JAMLDX010000005">
    <property type="protein sequence ID" value="MCP3730398.1"/>
    <property type="molecule type" value="Genomic_DNA"/>
</dbReference>
<evidence type="ECO:0000313" key="2">
    <source>
        <dbReference type="Proteomes" id="UP001139451"/>
    </source>
</evidence>
<proteinExistence type="predicted"/>
<keyword evidence="2" id="KW-1185">Reference proteome</keyword>
<accession>A0A9X2HN48</accession>
<name>A0A9X2HN48_9SPHN</name>
<comment type="caution">
    <text evidence="1">The sequence shown here is derived from an EMBL/GenBank/DDBJ whole genome shotgun (WGS) entry which is preliminary data.</text>
</comment>